<reference evidence="1 2" key="1">
    <citation type="journal article" date="2020" name="ISME J.">
        <title>Comparative genomics reveals insights into cyanobacterial evolution and habitat adaptation.</title>
        <authorList>
            <person name="Chen M.Y."/>
            <person name="Teng W.K."/>
            <person name="Zhao L."/>
            <person name="Hu C.X."/>
            <person name="Zhou Y.K."/>
            <person name="Han B.P."/>
            <person name="Song L.R."/>
            <person name="Shu W.S."/>
        </authorList>
    </citation>
    <scope>NUCLEOTIDE SEQUENCE [LARGE SCALE GENOMIC DNA]</scope>
    <source>
        <strain evidence="1 2">FACHB-288</strain>
    </source>
</reference>
<proteinExistence type="predicted"/>
<evidence type="ECO:0000313" key="1">
    <source>
        <dbReference type="EMBL" id="MBD2194969.1"/>
    </source>
</evidence>
<dbReference type="Proteomes" id="UP000658514">
    <property type="component" value="Unassembled WGS sequence"/>
</dbReference>
<comment type="caution">
    <text evidence="1">The sequence shown here is derived from an EMBL/GenBank/DDBJ whole genome shotgun (WGS) entry which is preliminary data.</text>
</comment>
<gene>
    <name evidence="1" type="ORF">H6G24_05585</name>
</gene>
<keyword evidence="2" id="KW-1185">Reference proteome</keyword>
<protein>
    <submittedName>
        <fullName evidence="1">Uncharacterized protein</fullName>
    </submittedName>
</protein>
<evidence type="ECO:0000313" key="2">
    <source>
        <dbReference type="Proteomes" id="UP000658514"/>
    </source>
</evidence>
<name>A0ABR8A555_9CYAN</name>
<dbReference type="RefSeq" id="WP_190538895.1">
    <property type="nucleotide sequence ID" value="NZ_CAWPNO010000095.1"/>
</dbReference>
<dbReference type="EMBL" id="JACJQH010000006">
    <property type="protein sequence ID" value="MBD2194969.1"/>
    <property type="molecule type" value="Genomic_DNA"/>
</dbReference>
<organism evidence="1 2">
    <name type="scientific">Calothrix parietina FACHB-288</name>
    <dbReference type="NCBI Taxonomy" id="2692896"/>
    <lineage>
        <taxon>Bacteria</taxon>
        <taxon>Bacillati</taxon>
        <taxon>Cyanobacteriota</taxon>
        <taxon>Cyanophyceae</taxon>
        <taxon>Nostocales</taxon>
        <taxon>Calotrichaceae</taxon>
        <taxon>Calothrix</taxon>
    </lineage>
</organism>
<accession>A0ABR8A555</accession>
<sequence>MSEATPDRLDRIEAALDRQVAVNADLRTSVTELRATAEALLQVATIHQQNFERLTSELNADRQEWRSQIDRLWEYLLQQRGGNGSTDS</sequence>